<protein>
    <submittedName>
        <fullName evidence="1">Uncharacterized protein</fullName>
    </submittedName>
</protein>
<proteinExistence type="predicted"/>
<accession>A0A8H5CXH3</accession>
<dbReference type="Pfam" id="PF00328">
    <property type="entry name" value="His_Phos_2"/>
    <property type="match status" value="1"/>
</dbReference>
<dbReference type="EMBL" id="JAACJM010000079">
    <property type="protein sequence ID" value="KAF5349760.1"/>
    <property type="molecule type" value="Genomic_DNA"/>
</dbReference>
<evidence type="ECO:0000313" key="2">
    <source>
        <dbReference type="Proteomes" id="UP000559256"/>
    </source>
</evidence>
<dbReference type="OrthoDB" id="6509975at2759"/>
<dbReference type="Gene3D" id="3.40.50.1240">
    <property type="entry name" value="Phosphoglycerate mutase-like"/>
    <property type="match status" value="1"/>
</dbReference>
<sequence length="195" mass="21211">MCPATVLHVAANNGTGFTASGPLEFLNTWTYKLGSEILTPFGRSQLFNLGVGFRVKYGELLKGFTDHIPDNVSSYGSLSLCTSAFSEFTFYAASTSLLVSSASSPTNHPTTNFLRLKNKDLTVLSLLREPVQTPTANNAIGIAGFTFKWVPKYLIQAQARFAPFIRGFELGPQELVGMQQMCALETVALGYSAFF</sequence>
<dbReference type="AlphaFoldDB" id="A0A8H5CXH3"/>
<comment type="caution">
    <text evidence="1">The sequence shown here is derived from an EMBL/GenBank/DDBJ whole genome shotgun (WGS) entry which is preliminary data.</text>
</comment>
<dbReference type="InterPro" id="IPR000560">
    <property type="entry name" value="His_Pase_clade-2"/>
</dbReference>
<keyword evidence="2" id="KW-1185">Reference proteome</keyword>
<name>A0A8H5CXH3_9AGAR</name>
<gene>
    <name evidence="1" type="ORF">D9758_010177</name>
</gene>
<dbReference type="InterPro" id="IPR029033">
    <property type="entry name" value="His_PPase_superfam"/>
</dbReference>
<reference evidence="1 2" key="1">
    <citation type="journal article" date="2020" name="ISME J.">
        <title>Uncovering the hidden diversity of litter-decomposition mechanisms in mushroom-forming fungi.</title>
        <authorList>
            <person name="Floudas D."/>
            <person name="Bentzer J."/>
            <person name="Ahren D."/>
            <person name="Johansson T."/>
            <person name="Persson P."/>
            <person name="Tunlid A."/>
        </authorList>
    </citation>
    <scope>NUCLEOTIDE SEQUENCE [LARGE SCALE GENOMIC DNA]</scope>
    <source>
        <strain evidence="1 2">CBS 291.85</strain>
    </source>
</reference>
<dbReference type="SUPFAM" id="SSF53254">
    <property type="entry name" value="Phosphoglycerate mutase-like"/>
    <property type="match status" value="1"/>
</dbReference>
<organism evidence="1 2">
    <name type="scientific">Tetrapyrgos nigripes</name>
    <dbReference type="NCBI Taxonomy" id="182062"/>
    <lineage>
        <taxon>Eukaryota</taxon>
        <taxon>Fungi</taxon>
        <taxon>Dikarya</taxon>
        <taxon>Basidiomycota</taxon>
        <taxon>Agaricomycotina</taxon>
        <taxon>Agaricomycetes</taxon>
        <taxon>Agaricomycetidae</taxon>
        <taxon>Agaricales</taxon>
        <taxon>Marasmiineae</taxon>
        <taxon>Marasmiaceae</taxon>
        <taxon>Tetrapyrgos</taxon>
    </lineage>
</organism>
<evidence type="ECO:0000313" key="1">
    <source>
        <dbReference type="EMBL" id="KAF5349760.1"/>
    </source>
</evidence>
<dbReference type="Proteomes" id="UP000559256">
    <property type="component" value="Unassembled WGS sequence"/>
</dbReference>